<feature type="transmembrane region" description="Helical" evidence="1">
    <location>
        <begin position="100"/>
        <end position="119"/>
    </location>
</feature>
<keyword evidence="1" id="KW-0812">Transmembrane</keyword>
<evidence type="ECO:0000313" key="3">
    <source>
        <dbReference type="WBParaSite" id="PSAMB.scaffold1825size27569.g15081.t1"/>
    </source>
</evidence>
<dbReference type="PANTHER" id="PTHR46641">
    <property type="entry name" value="FMRFAMIDE RECEPTOR-RELATED"/>
    <property type="match status" value="1"/>
</dbReference>
<sequence length="159" mass="17602">MNGHQSSPVYFHLPNQSTATPSPLNLSLTSSSAFADMDVHRQPDEPLSDEALRAIRLTQDLELTIYGYVMPVVNTIGIVAAIVCIIVFTRKQMRSSLNVYLAGLSIFDLLVLVMGLLIYPPMTHCVTSEMNKPNTTLDKEPPSFICVFFWRTALATGQL</sequence>
<dbReference type="WBParaSite" id="PSAMB.scaffold1825size27569.g15081.t1">
    <property type="protein sequence ID" value="PSAMB.scaffold1825size27569.g15081.t1"/>
    <property type="gene ID" value="PSAMB.scaffold1825size27569.g15081"/>
</dbReference>
<keyword evidence="2" id="KW-1185">Reference proteome</keyword>
<evidence type="ECO:0000256" key="1">
    <source>
        <dbReference type="SAM" id="Phobius"/>
    </source>
</evidence>
<keyword evidence="1" id="KW-1133">Transmembrane helix</keyword>
<evidence type="ECO:0000313" key="2">
    <source>
        <dbReference type="Proteomes" id="UP000887566"/>
    </source>
</evidence>
<organism evidence="2 3">
    <name type="scientific">Plectus sambesii</name>
    <dbReference type="NCBI Taxonomy" id="2011161"/>
    <lineage>
        <taxon>Eukaryota</taxon>
        <taxon>Metazoa</taxon>
        <taxon>Ecdysozoa</taxon>
        <taxon>Nematoda</taxon>
        <taxon>Chromadorea</taxon>
        <taxon>Plectida</taxon>
        <taxon>Plectina</taxon>
        <taxon>Plectoidea</taxon>
        <taxon>Plectidae</taxon>
        <taxon>Plectus</taxon>
    </lineage>
</organism>
<accession>A0A914VFI8</accession>
<feature type="transmembrane region" description="Helical" evidence="1">
    <location>
        <begin position="65"/>
        <end position="88"/>
    </location>
</feature>
<dbReference type="Gene3D" id="1.20.1070.10">
    <property type="entry name" value="Rhodopsin 7-helix transmembrane proteins"/>
    <property type="match status" value="1"/>
</dbReference>
<dbReference type="SUPFAM" id="SSF81321">
    <property type="entry name" value="Family A G protein-coupled receptor-like"/>
    <property type="match status" value="1"/>
</dbReference>
<dbReference type="AlphaFoldDB" id="A0A914VFI8"/>
<dbReference type="Proteomes" id="UP000887566">
    <property type="component" value="Unplaced"/>
</dbReference>
<protein>
    <submittedName>
        <fullName evidence="3">G-protein coupled receptors family 1 profile domain-containing protein</fullName>
    </submittedName>
</protein>
<keyword evidence="1" id="KW-0472">Membrane</keyword>
<dbReference type="Pfam" id="PF10324">
    <property type="entry name" value="7TM_GPCR_Srw"/>
    <property type="match status" value="1"/>
</dbReference>
<name>A0A914VFI8_9BILA</name>
<dbReference type="InterPro" id="IPR052954">
    <property type="entry name" value="GPCR-Ligand_Int"/>
</dbReference>
<dbReference type="GO" id="GO:0008528">
    <property type="term" value="F:G protein-coupled peptide receptor activity"/>
    <property type="evidence" value="ECO:0007669"/>
    <property type="project" value="InterPro"/>
</dbReference>
<dbReference type="PANTHER" id="PTHR46641:SF24">
    <property type="entry name" value="G-PROTEIN COUPLED RECEPTORS FAMILY 1 PROFILE DOMAIN-CONTAINING PROTEIN"/>
    <property type="match status" value="1"/>
</dbReference>
<proteinExistence type="predicted"/>
<reference evidence="3" key="1">
    <citation type="submission" date="2022-11" db="UniProtKB">
        <authorList>
            <consortium name="WormBaseParasite"/>
        </authorList>
    </citation>
    <scope>IDENTIFICATION</scope>
</reference>
<dbReference type="InterPro" id="IPR019427">
    <property type="entry name" value="7TM_GPCR_serpentine_rcpt_Srw"/>
</dbReference>